<dbReference type="EMBL" id="AP012547">
    <property type="protein sequence ID" value="BAO29682.1"/>
    <property type="molecule type" value="Genomic_DNA"/>
</dbReference>
<evidence type="ECO:0000313" key="1">
    <source>
        <dbReference type="EMBL" id="BAO29682.1"/>
    </source>
</evidence>
<dbReference type="KEGG" id="shd:SUTH_01890"/>
<protein>
    <submittedName>
        <fullName evidence="1">Uncharacterized protein</fullName>
    </submittedName>
</protein>
<keyword evidence="2" id="KW-1185">Reference proteome</keyword>
<dbReference type="Proteomes" id="UP000031637">
    <property type="component" value="Chromosome"/>
</dbReference>
<gene>
    <name evidence="1" type="ORF">SUTH_01890</name>
</gene>
<dbReference type="OrthoDB" id="5917942at2"/>
<evidence type="ECO:0000313" key="2">
    <source>
        <dbReference type="Proteomes" id="UP000031637"/>
    </source>
</evidence>
<organism evidence="1 2">
    <name type="scientific">Sulfuritalea hydrogenivorans sk43H</name>
    <dbReference type="NCBI Taxonomy" id="1223802"/>
    <lineage>
        <taxon>Bacteria</taxon>
        <taxon>Pseudomonadati</taxon>
        <taxon>Pseudomonadota</taxon>
        <taxon>Betaproteobacteria</taxon>
        <taxon>Nitrosomonadales</taxon>
        <taxon>Sterolibacteriaceae</taxon>
        <taxon>Sulfuritalea</taxon>
    </lineage>
</organism>
<accession>W0SFE4</accession>
<name>W0SFE4_9PROT</name>
<dbReference type="STRING" id="1223802.SUTH_01890"/>
<dbReference type="HOGENOM" id="CLU_1585077_0_0_4"/>
<sequence>MSMVDNIHSSRRENLIEHVFIGEVLRHLWRLGCHEVDVLRAETDAGGYDLVIEANSIIRHIQLKSSALQATTSSQKVHEELWKKPCGCVIWVRFDPVSMSIGPYRWHGARPGTALTERSKPSDFKIAKHAKGNSKGVKTERKNIRVINSGKFDKLDSIAELVEHLFNIPSQAV</sequence>
<reference evidence="1 2" key="1">
    <citation type="journal article" date="2014" name="Syst. Appl. Microbiol.">
        <title>Complete genomes of freshwater sulfur oxidizers Sulfuricella denitrificans skB26 and Sulfuritalea hydrogenivorans sk43H: genetic insights into the sulfur oxidation pathway of betaproteobacteria.</title>
        <authorList>
            <person name="Watanabe T."/>
            <person name="Kojima H."/>
            <person name="Fukui M."/>
        </authorList>
    </citation>
    <scope>NUCLEOTIDE SEQUENCE [LARGE SCALE GENOMIC DNA]</scope>
    <source>
        <strain evidence="1">DSM22779</strain>
    </source>
</reference>
<dbReference type="AlphaFoldDB" id="W0SFE4"/>
<dbReference type="RefSeq" id="WP_148312898.1">
    <property type="nucleotide sequence ID" value="NZ_AP012547.1"/>
</dbReference>
<proteinExistence type="predicted"/>